<dbReference type="PIRSF" id="PIRSF010361">
    <property type="entry name" value="UCP010361"/>
    <property type="match status" value="1"/>
</dbReference>
<comment type="caution">
    <text evidence="10">The sequence shown here is derived from an EMBL/GenBank/DDBJ whole genome shotgun (WGS) entry which is preliminary data.</text>
</comment>
<dbReference type="Proteomes" id="UP000619244">
    <property type="component" value="Unassembled WGS sequence"/>
</dbReference>
<evidence type="ECO:0000256" key="7">
    <source>
        <dbReference type="ARBA" id="ARBA00024033"/>
    </source>
</evidence>
<reference evidence="10" key="1">
    <citation type="journal article" date="2014" name="Int. J. Syst. Evol. Microbiol.">
        <title>Complete genome sequence of Corynebacterium casei LMG S-19264T (=DSM 44701T), isolated from a smear-ripened cheese.</title>
        <authorList>
            <consortium name="US DOE Joint Genome Institute (JGI-PGF)"/>
            <person name="Walter F."/>
            <person name="Albersmeier A."/>
            <person name="Kalinowski J."/>
            <person name="Ruckert C."/>
        </authorList>
    </citation>
    <scope>NUCLEOTIDE SEQUENCE</scope>
    <source>
        <strain evidence="10">JCM 4790</strain>
    </source>
</reference>
<evidence type="ECO:0000256" key="5">
    <source>
        <dbReference type="ARBA" id="ARBA00022989"/>
    </source>
</evidence>
<comment type="similarity">
    <text evidence="7">Belongs to the glycosyltransferase 87 family.</text>
</comment>
<feature type="transmembrane region" description="Helical" evidence="9">
    <location>
        <begin position="363"/>
        <end position="387"/>
    </location>
</feature>
<dbReference type="Pfam" id="PF09594">
    <property type="entry name" value="GT87"/>
    <property type="match status" value="1"/>
</dbReference>
<evidence type="ECO:0000313" key="11">
    <source>
        <dbReference type="Proteomes" id="UP000619244"/>
    </source>
</evidence>
<dbReference type="GO" id="GO:0016758">
    <property type="term" value="F:hexosyltransferase activity"/>
    <property type="evidence" value="ECO:0007669"/>
    <property type="project" value="InterPro"/>
</dbReference>
<sequence length="427" mass="44976">MRSRSRLPALCALACAWLAGRALTLWLLSRDGRAPLGVGGVAREVHALYARWYETLATGAFPAGDPLWQYPPGAGAVLAAPGLLPGLTYFRAFVLLALAADAAVAVALARAGTRTGRSLRGAALWTGALPLLLHIPLARYDVQVTALAVFSLLTLERFPRAGGAFAALGALVKVWPALALLGAPPGRVTRRSWGAAAVTAGGLLAAATVLFRDPFDFLRQQGGRGVQIESLGGTVLAFAHRAGLPVRVDYRYGAMEFTGPYVPGVATASLALTAGAFAALLLWRLRARRFGAATPYDAALAAVLLFTVTSRVISPQYLVWLLGLAAVCLTSRHTGQRAPAALVTAAAAVSSLAYPLLYEDVMACTWTGCLLMLARNGLLVAAAALALRRLWRSTAGERLPARPRPPASARAFPDARRHHQETQNGVK</sequence>
<protein>
    <submittedName>
        <fullName evidence="10">Membrane protein</fullName>
    </submittedName>
</protein>
<proteinExistence type="inferred from homology"/>
<keyword evidence="3" id="KW-0808">Transferase</keyword>
<evidence type="ECO:0000256" key="3">
    <source>
        <dbReference type="ARBA" id="ARBA00022679"/>
    </source>
</evidence>
<evidence type="ECO:0000256" key="1">
    <source>
        <dbReference type="ARBA" id="ARBA00004651"/>
    </source>
</evidence>
<feature type="transmembrane region" description="Helical" evidence="9">
    <location>
        <begin position="338"/>
        <end position="357"/>
    </location>
</feature>
<evidence type="ECO:0000313" key="10">
    <source>
        <dbReference type="EMBL" id="GGX65944.1"/>
    </source>
</evidence>
<keyword evidence="5 9" id="KW-1133">Transmembrane helix</keyword>
<dbReference type="RefSeq" id="WP_190189848.1">
    <property type="nucleotide sequence ID" value="NZ_BMVU01000005.1"/>
</dbReference>
<feature type="transmembrane region" description="Helical" evidence="9">
    <location>
        <begin position="160"/>
        <end position="181"/>
    </location>
</feature>
<keyword evidence="4 9" id="KW-0812">Transmembrane</keyword>
<accession>A0A918KM05</accession>
<dbReference type="InterPro" id="IPR018584">
    <property type="entry name" value="GT87"/>
</dbReference>
<dbReference type="InterPro" id="IPR016570">
    <property type="entry name" value="UCP010361"/>
</dbReference>
<gene>
    <name evidence="10" type="ORF">GCM10010358_20460</name>
</gene>
<evidence type="ECO:0000256" key="2">
    <source>
        <dbReference type="ARBA" id="ARBA00022475"/>
    </source>
</evidence>
<keyword evidence="6 9" id="KW-0472">Membrane</keyword>
<reference evidence="10" key="2">
    <citation type="submission" date="2020-09" db="EMBL/GenBank/DDBJ databases">
        <authorList>
            <person name="Sun Q."/>
            <person name="Ohkuma M."/>
        </authorList>
    </citation>
    <scope>NUCLEOTIDE SEQUENCE</scope>
    <source>
        <strain evidence="10">JCM 4790</strain>
    </source>
</reference>
<evidence type="ECO:0000256" key="4">
    <source>
        <dbReference type="ARBA" id="ARBA00022692"/>
    </source>
</evidence>
<name>A0A918KM05_9ACTN</name>
<dbReference type="EMBL" id="BMVU01000005">
    <property type="protein sequence ID" value="GGX65944.1"/>
    <property type="molecule type" value="Genomic_DNA"/>
</dbReference>
<keyword evidence="11" id="KW-1185">Reference proteome</keyword>
<comment type="subcellular location">
    <subcellularLocation>
        <location evidence="1">Cell membrane</location>
        <topology evidence="1">Multi-pass membrane protein</topology>
    </subcellularLocation>
</comment>
<evidence type="ECO:0000256" key="9">
    <source>
        <dbReference type="SAM" id="Phobius"/>
    </source>
</evidence>
<feature type="transmembrane region" description="Helical" evidence="9">
    <location>
        <begin position="261"/>
        <end position="283"/>
    </location>
</feature>
<feature type="transmembrane region" description="Helical" evidence="9">
    <location>
        <begin position="89"/>
        <end position="109"/>
    </location>
</feature>
<dbReference type="AlphaFoldDB" id="A0A918KM05"/>
<organism evidence="10 11">
    <name type="scientific">Streptomyces minutiscleroticus</name>
    <dbReference type="NCBI Taxonomy" id="68238"/>
    <lineage>
        <taxon>Bacteria</taxon>
        <taxon>Bacillati</taxon>
        <taxon>Actinomycetota</taxon>
        <taxon>Actinomycetes</taxon>
        <taxon>Kitasatosporales</taxon>
        <taxon>Streptomycetaceae</taxon>
        <taxon>Streptomyces</taxon>
    </lineage>
</organism>
<feature type="transmembrane region" description="Helical" evidence="9">
    <location>
        <begin position="193"/>
        <end position="211"/>
    </location>
</feature>
<keyword evidence="2" id="KW-1003">Cell membrane</keyword>
<feature type="region of interest" description="Disordered" evidence="8">
    <location>
        <begin position="398"/>
        <end position="427"/>
    </location>
</feature>
<feature type="transmembrane region" description="Helical" evidence="9">
    <location>
        <begin position="121"/>
        <end position="140"/>
    </location>
</feature>
<evidence type="ECO:0000256" key="8">
    <source>
        <dbReference type="SAM" id="MobiDB-lite"/>
    </source>
</evidence>
<evidence type="ECO:0000256" key="6">
    <source>
        <dbReference type="ARBA" id="ARBA00023136"/>
    </source>
</evidence>
<dbReference type="GO" id="GO:0005886">
    <property type="term" value="C:plasma membrane"/>
    <property type="evidence" value="ECO:0007669"/>
    <property type="project" value="UniProtKB-SubCell"/>
</dbReference>